<sequence>MKNSILYKGLVCGLILLFLIACSTDKSKVDGGYKPGIMYNGEIYWLDKECSNTTSINEEYILIGEVNEACDNDLQKPTNDLQVTNALIEAIGSKVYYNKKDNKIVIYNKEIKEYVYYK</sequence>
<organism evidence="1 2">
    <name type="scientific">Thomasclavelia cocleata</name>
    <dbReference type="NCBI Taxonomy" id="69824"/>
    <lineage>
        <taxon>Bacteria</taxon>
        <taxon>Bacillati</taxon>
        <taxon>Bacillota</taxon>
        <taxon>Erysipelotrichia</taxon>
        <taxon>Erysipelotrichales</taxon>
        <taxon>Coprobacillaceae</taxon>
        <taxon>Thomasclavelia</taxon>
    </lineage>
</organism>
<dbReference type="PROSITE" id="PS51257">
    <property type="entry name" value="PROKAR_LIPOPROTEIN"/>
    <property type="match status" value="1"/>
</dbReference>
<evidence type="ECO:0008006" key="3">
    <source>
        <dbReference type="Google" id="ProtNLM"/>
    </source>
</evidence>
<reference evidence="2" key="1">
    <citation type="submission" date="2016-10" db="EMBL/GenBank/DDBJ databases">
        <authorList>
            <person name="Varghese N."/>
            <person name="Submissions S."/>
        </authorList>
    </citation>
    <scope>NUCLEOTIDE SEQUENCE [LARGE SCALE GENOMIC DNA]</scope>
    <source>
        <strain evidence="2">DSM 1551</strain>
    </source>
</reference>
<dbReference type="Proteomes" id="UP000198558">
    <property type="component" value="Unassembled WGS sequence"/>
</dbReference>
<keyword evidence="2" id="KW-1185">Reference proteome</keyword>
<accession>A0A1I0GKP4</accession>
<dbReference type="GeneID" id="78289067"/>
<proteinExistence type="predicted"/>
<dbReference type="RefSeq" id="WP_092355445.1">
    <property type="nucleotide sequence ID" value="NZ_FOIN01000032.1"/>
</dbReference>
<dbReference type="EMBL" id="FOIN01000032">
    <property type="protein sequence ID" value="SET71781.1"/>
    <property type="molecule type" value="Genomic_DNA"/>
</dbReference>
<evidence type="ECO:0000313" key="2">
    <source>
        <dbReference type="Proteomes" id="UP000198558"/>
    </source>
</evidence>
<protein>
    <recommendedName>
        <fullName evidence="3">Lipoprotein</fullName>
    </recommendedName>
</protein>
<dbReference type="OrthoDB" id="9800565at2"/>
<gene>
    <name evidence="1" type="ORF">SAMN04489758_1322</name>
</gene>
<name>A0A1I0GKP4_9FIRM</name>
<evidence type="ECO:0000313" key="1">
    <source>
        <dbReference type="EMBL" id="SET71781.1"/>
    </source>
</evidence>
<dbReference type="AlphaFoldDB" id="A0A1I0GKP4"/>